<dbReference type="InterPro" id="IPR029060">
    <property type="entry name" value="PIN-like_dom_sf"/>
</dbReference>
<evidence type="ECO:0000259" key="1">
    <source>
        <dbReference type="Pfam" id="PF01850"/>
    </source>
</evidence>
<gene>
    <name evidence="2" type="ORF">DEM34_11245</name>
</gene>
<dbReference type="SUPFAM" id="SSF88723">
    <property type="entry name" value="PIN domain-like"/>
    <property type="match status" value="1"/>
</dbReference>
<dbReference type="Pfam" id="PF01850">
    <property type="entry name" value="PIN"/>
    <property type="match status" value="1"/>
</dbReference>
<dbReference type="Proteomes" id="UP000245474">
    <property type="component" value="Unassembled WGS sequence"/>
</dbReference>
<sequence>MIVLDTHTLIWWVTGGDALSPAASGAIADAVSRGTGVQVSAICAWEIAMLVSKGRLALSMDLDDWLATVAAIPDVRIVPVTAQVAVQSTRLPGAFHADPADRMIVALAREQNATLVTADHRIQAYPHVRWLW</sequence>
<dbReference type="InterPro" id="IPR041705">
    <property type="entry name" value="PIN_Sll0205"/>
</dbReference>
<dbReference type="PANTHER" id="PTHR36173:SF1">
    <property type="entry name" value="RIBONUCLEASE VAPC22"/>
    <property type="match status" value="1"/>
</dbReference>
<protein>
    <submittedName>
        <fullName evidence="2">VapC toxin family PIN domain ribonuclease</fullName>
    </submittedName>
</protein>
<dbReference type="Gene3D" id="3.40.50.1010">
    <property type="entry name" value="5'-nuclease"/>
    <property type="match status" value="1"/>
</dbReference>
<dbReference type="RefSeq" id="WP_109678915.1">
    <property type="nucleotide sequence ID" value="NZ_CP086615.1"/>
</dbReference>
<dbReference type="CDD" id="cd09872">
    <property type="entry name" value="PIN_Sll0205-like"/>
    <property type="match status" value="1"/>
</dbReference>
<dbReference type="InterPro" id="IPR052919">
    <property type="entry name" value="TA_system_RNase"/>
</dbReference>
<proteinExistence type="predicted"/>
<reference evidence="2 3" key="1">
    <citation type="submission" date="2018-05" db="EMBL/GenBank/DDBJ databases">
        <title>Spiribacter halobius sp. nov., a moderately halophilic bacterium isolated from marine solar saltern.</title>
        <authorList>
            <person name="Zheng W.-S."/>
            <person name="Lu D.-C."/>
            <person name="Du Z.-J."/>
        </authorList>
    </citation>
    <scope>NUCLEOTIDE SEQUENCE [LARGE SCALE GENOMIC DNA]</scope>
    <source>
        <strain evidence="2 3">E85</strain>
    </source>
</reference>
<dbReference type="OrthoDB" id="9798990at2"/>
<comment type="caution">
    <text evidence="2">The sequence shown here is derived from an EMBL/GenBank/DDBJ whole genome shotgun (WGS) entry which is preliminary data.</text>
</comment>
<evidence type="ECO:0000313" key="3">
    <source>
        <dbReference type="Proteomes" id="UP000245474"/>
    </source>
</evidence>
<organism evidence="2 3">
    <name type="scientific">Sediminicurvatus halobius</name>
    <dbReference type="NCBI Taxonomy" id="2182432"/>
    <lineage>
        <taxon>Bacteria</taxon>
        <taxon>Pseudomonadati</taxon>
        <taxon>Pseudomonadota</taxon>
        <taxon>Gammaproteobacteria</taxon>
        <taxon>Chromatiales</taxon>
        <taxon>Ectothiorhodospiraceae</taxon>
        <taxon>Sediminicurvatus</taxon>
    </lineage>
</organism>
<feature type="domain" description="PIN" evidence="1">
    <location>
        <begin position="2"/>
        <end position="126"/>
    </location>
</feature>
<accession>A0A2U2N0K4</accession>
<dbReference type="InterPro" id="IPR002716">
    <property type="entry name" value="PIN_dom"/>
</dbReference>
<dbReference type="EMBL" id="QFFI01000016">
    <property type="protein sequence ID" value="PWG62716.1"/>
    <property type="molecule type" value="Genomic_DNA"/>
</dbReference>
<evidence type="ECO:0000313" key="2">
    <source>
        <dbReference type="EMBL" id="PWG62716.1"/>
    </source>
</evidence>
<name>A0A2U2N0K4_9GAMM</name>
<dbReference type="AlphaFoldDB" id="A0A2U2N0K4"/>
<keyword evidence="3" id="KW-1185">Reference proteome</keyword>
<dbReference type="PANTHER" id="PTHR36173">
    <property type="entry name" value="RIBONUCLEASE VAPC16-RELATED"/>
    <property type="match status" value="1"/>
</dbReference>